<gene>
    <name evidence="2" type="ORF">E2562_029917</name>
</gene>
<dbReference type="AlphaFoldDB" id="A0A6G1CUQ7"/>
<dbReference type="Proteomes" id="UP000479710">
    <property type="component" value="Unassembled WGS sequence"/>
</dbReference>
<evidence type="ECO:0000313" key="2">
    <source>
        <dbReference type="EMBL" id="KAF0903812.1"/>
    </source>
</evidence>
<feature type="region of interest" description="Disordered" evidence="1">
    <location>
        <begin position="1"/>
        <end position="28"/>
    </location>
</feature>
<dbReference type="EMBL" id="SPHZ02000008">
    <property type="protein sequence ID" value="KAF0903812.1"/>
    <property type="molecule type" value="Genomic_DNA"/>
</dbReference>
<proteinExistence type="predicted"/>
<reference evidence="2 3" key="1">
    <citation type="submission" date="2019-11" db="EMBL/GenBank/DDBJ databases">
        <title>Whole genome sequence of Oryza granulata.</title>
        <authorList>
            <person name="Li W."/>
        </authorList>
    </citation>
    <scope>NUCLEOTIDE SEQUENCE [LARGE SCALE GENOMIC DNA]</scope>
    <source>
        <strain evidence="3">cv. Menghai</strain>
        <tissue evidence="2">Leaf</tissue>
    </source>
</reference>
<comment type="caution">
    <text evidence="2">The sequence shown here is derived from an EMBL/GenBank/DDBJ whole genome shotgun (WGS) entry which is preliminary data.</text>
</comment>
<protein>
    <submittedName>
        <fullName evidence="2">Uncharacterized protein</fullName>
    </submittedName>
</protein>
<sequence length="83" mass="8603">MVRSRRAAGRSGELRRGSGGGPDSGGQAWATVELGLRVGSGDGGASVRAELELWRGFNGLHWIQARALVHDAGEESSSTATGR</sequence>
<organism evidence="2 3">
    <name type="scientific">Oryza meyeriana var. granulata</name>
    <dbReference type="NCBI Taxonomy" id="110450"/>
    <lineage>
        <taxon>Eukaryota</taxon>
        <taxon>Viridiplantae</taxon>
        <taxon>Streptophyta</taxon>
        <taxon>Embryophyta</taxon>
        <taxon>Tracheophyta</taxon>
        <taxon>Spermatophyta</taxon>
        <taxon>Magnoliopsida</taxon>
        <taxon>Liliopsida</taxon>
        <taxon>Poales</taxon>
        <taxon>Poaceae</taxon>
        <taxon>BOP clade</taxon>
        <taxon>Oryzoideae</taxon>
        <taxon>Oryzeae</taxon>
        <taxon>Oryzinae</taxon>
        <taxon>Oryza</taxon>
        <taxon>Oryza meyeriana</taxon>
    </lineage>
</organism>
<name>A0A6G1CUQ7_9ORYZ</name>
<evidence type="ECO:0000313" key="3">
    <source>
        <dbReference type="Proteomes" id="UP000479710"/>
    </source>
</evidence>
<keyword evidence="3" id="KW-1185">Reference proteome</keyword>
<evidence type="ECO:0000256" key="1">
    <source>
        <dbReference type="SAM" id="MobiDB-lite"/>
    </source>
</evidence>
<accession>A0A6G1CUQ7</accession>